<evidence type="ECO:0008006" key="5">
    <source>
        <dbReference type="Google" id="ProtNLM"/>
    </source>
</evidence>
<evidence type="ECO:0000256" key="2">
    <source>
        <dbReference type="SAM" id="SignalP"/>
    </source>
</evidence>
<dbReference type="PATRIC" id="fig|216942.3.peg.832"/>
<protein>
    <recommendedName>
        <fullName evidence="5">Lipoprotein</fullName>
    </recommendedName>
</protein>
<keyword evidence="2" id="KW-0732">Signal</keyword>
<dbReference type="PROSITE" id="PS51257">
    <property type="entry name" value="PROKAR_LIPOPROTEIN"/>
    <property type="match status" value="1"/>
</dbReference>
<dbReference type="AlphaFoldDB" id="A0A0K1W279"/>
<feature type="chain" id="PRO_5005470769" description="Lipoprotein" evidence="2">
    <location>
        <begin position="24"/>
        <end position="657"/>
    </location>
</feature>
<sequence>MKKLTKLLLSITTISGISSFAVSCSLGSLPGTNNNSSPNQNGGNNSGENNGSTDPNDGNGSNSQNGFNKLLNDFIKDADKIINNHLNENISNLYELDKGDGSLKNEFLKLSVLKEKQSGLNKPVYFTEGDKSNLEQDTLKLIVLDKLNTLIKDLFKEEKYKILKPDESSDISLNIKFETCIITFTTSGNITAANVIFYYDIVVNYKDYSNNISQQKFNNRFVYGITNSELINQTVTNLFNNLRTEGLLNESKHKDLFKLTHEKLKLSDKKSWIVEEKYENLLKTFVNSDEFKNDLITDLNKNYKLEDNVEFSFSNDDNNNVFDTYSSLSLIKGTEENINWKSTKKINDSINLTNKDFYDFLFRENTIMPNSTTTVGGDKTYTVNSKIYQYIKYKFKDIFDNNNKDISKIFAIDNNTIKNNDNLKNSIRTGELRIKNLQLKIGSNFKQQLPKLNVITSFSAEEKDLNYNLASGTFNDDFFENSGIFASIYKNAFLGIKAMKDVYGFKEDDINRNFESLGKQYNWKGLSISNFKGTSENWNNNKNLWDTFNYKPYLLNVQNTLSNNLSLKNSNQKDFLNHILNWGEQEVYNWNFDFDKVSLSCSKFSNQIRKADSFGDVKKIYGSLELNFIKIKFEIDEQLTSQLPLPHLAHELIIFGK</sequence>
<organism evidence="3 4">
    <name type="scientific">Spiroplasma litorale</name>
    <dbReference type="NCBI Taxonomy" id="216942"/>
    <lineage>
        <taxon>Bacteria</taxon>
        <taxon>Bacillati</taxon>
        <taxon>Mycoplasmatota</taxon>
        <taxon>Mollicutes</taxon>
        <taxon>Entomoplasmatales</taxon>
        <taxon>Spiroplasmataceae</taxon>
        <taxon>Spiroplasma</taxon>
    </lineage>
</organism>
<dbReference type="Proteomes" id="UP000067476">
    <property type="component" value="Chromosome"/>
</dbReference>
<gene>
    <name evidence="3" type="ORF">SLITO_v1c08180</name>
</gene>
<feature type="signal peptide" evidence="2">
    <location>
        <begin position="1"/>
        <end position="23"/>
    </location>
</feature>
<feature type="compositionally biased region" description="Polar residues" evidence="1">
    <location>
        <begin position="53"/>
        <end position="65"/>
    </location>
</feature>
<feature type="compositionally biased region" description="Low complexity" evidence="1">
    <location>
        <begin position="33"/>
        <end position="52"/>
    </location>
</feature>
<dbReference type="KEGG" id="sll:SLITO_v1c08180"/>
<evidence type="ECO:0000313" key="3">
    <source>
        <dbReference type="EMBL" id="AKX34435.1"/>
    </source>
</evidence>
<feature type="region of interest" description="Disordered" evidence="1">
    <location>
        <begin position="32"/>
        <end position="65"/>
    </location>
</feature>
<dbReference type="RefSeq" id="WP_075058525.1">
    <property type="nucleotide sequence ID" value="NZ_CP012357.1"/>
</dbReference>
<keyword evidence="4" id="KW-1185">Reference proteome</keyword>
<evidence type="ECO:0000256" key="1">
    <source>
        <dbReference type="SAM" id="MobiDB-lite"/>
    </source>
</evidence>
<evidence type="ECO:0000313" key="4">
    <source>
        <dbReference type="Proteomes" id="UP000067476"/>
    </source>
</evidence>
<name>A0A0K1W279_9MOLU</name>
<reference evidence="3 4" key="1">
    <citation type="journal article" date="2015" name="Genome Announc.">
        <title>Complete Genome Sequence of Spiroplasma litorale TN-1T (DSM 21781), a Bacterium Isolated from a Green-Eyed Horsefly (Tabanus nigrovittatus).</title>
        <authorList>
            <person name="Lo W.S."/>
            <person name="Lai Y.C."/>
            <person name="Lien Y.W."/>
            <person name="Wang T.H."/>
            <person name="Kuo C.H."/>
        </authorList>
    </citation>
    <scope>NUCLEOTIDE SEQUENCE [LARGE SCALE GENOMIC DNA]</scope>
    <source>
        <strain evidence="3 4">TN-1</strain>
    </source>
</reference>
<dbReference type="EMBL" id="CP012357">
    <property type="protein sequence ID" value="AKX34435.1"/>
    <property type="molecule type" value="Genomic_DNA"/>
</dbReference>
<proteinExistence type="predicted"/>
<dbReference type="STRING" id="216942.SLITO_v1c08180"/>
<accession>A0A0K1W279</accession>